<keyword evidence="2" id="KW-0863">Zinc-finger</keyword>
<gene>
    <name evidence="10" type="ORF">DEA37_0007522</name>
</gene>
<keyword evidence="7" id="KW-0675">Receptor</keyword>
<evidence type="ECO:0000313" key="11">
    <source>
        <dbReference type="Proteomes" id="UP000324629"/>
    </source>
</evidence>
<keyword evidence="11" id="KW-1185">Reference proteome</keyword>
<evidence type="ECO:0000256" key="3">
    <source>
        <dbReference type="ARBA" id="ARBA00022833"/>
    </source>
</evidence>
<dbReference type="InterPro" id="IPR013088">
    <property type="entry name" value="Znf_NHR/GATA"/>
</dbReference>
<keyword evidence="8" id="KW-0539">Nucleus</keyword>
<dbReference type="SMART" id="SM00399">
    <property type="entry name" value="ZnF_C4"/>
    <property type="match status" value="1"/>
</dbReference>
<keyword evidence="1" id="KW-0479">Metal-binding</keyword>
<dbReference type="PRINTS" id="PR00047">
    <property type="entry name" value="STROIDFINGER"/>
</dbReference>
<evidence type="ECO:0000259" key="9">
    <source>
        <dbReference type="PROSITE" id="PS51030"/>
    </source>
</evidence>
<keyword evidence="5" id="KW-0238">DNA-binding</keyword>
<dbReference type="PROSITE" id="PS51030">
    <property type="entry name" value="NUCLEAR_REC_DBD_2"/>
    <property type="match status" value="1"/>
</dbReference>
<dbReference type="SUPFAM" id="SSF57716">
    <property type="entry name" value="Glucocorticoid receptor-like (DNA-binding domain)"/>
    <property type="match status" value="1"/>
</dbReference>
<dbReference type="GO" id="GO:0045944">
    <property type="term" value="P:positive regulation of transcription by RNA polymerase II"/>
    <property type="evidence" value="ECO:0007669"/>
    <property type="project" value="TreeGrafter"/>
</dbReference>
<evidence type="ECO:0000256" key="8">
    <source>
        <dbReference type="ARBA" id="ARBA00023242"/>
    </source>
</evidence>
<keyword evidence="6" id="KW-0804">Transcription</keyword>
<keyword evidence="4" id="KW-0805">Transcription regulation</keyword>
<keyword evidence="3" id="KW-0862">Zinc</keyword>
<dbReference type="GO" id="GO:0004879">
    <property type="term" value="F:nuclear receptor activity"/>
    <property type="evidence" value="ECO:0007669"/>
    <property type="project" value="TreeGrafter"/>
</dbReference>
<dbReference type="PANTHER" id="PTHR24082">
    <property type="entry name" value="NUCLEAR HORMONE RECEPTOR"/>
    <property type="match status" value="1"/>
</dbReference>
<dbReference type="PROSITE" id="PS00031">
    <property type="entry name" value="NUCLEAR_REC_DBD_1"/>
    <property type="match status" value="1"/>
</dbReference>
<dbReference type="EMBL" id="QNGE01000788">
    <property type="protein sequence ID" value="KAA3679277.1"/>
    <property type="molecule type" value="Genomic_DNA"/>
</dbReference>
<evidence type="ECO:0000256" key="1">
    <source>
        <dbReference type="ARBA" id="ARBA00022723"/>
    </source>
</evidence>
<dbReference type="GO" id="GO:0008270">
    <property type="term" value="F:zinc ion binding"/>
    <property type="evidence" value="ECO:0007669"/>
    <property type="project" value="UniProtKB-KW"/>
</dbReference>
<dbReference type="GO" id="GO:0000122">
    <property type="term" value="P:negative regulation of transcription by RNA polymerase II"/>
    <property type="evidence" value="ECO:0007669"/>
    <property type="project" value="TreeGrafter"/>
</dbReference>
<evidence type="ECO:0000256" key="5">
    <source>
        <dbReference type="ARBA" id="ARBA00023125"/>
    </source>
</evidence>
<evidence type="ECO:0000256" key="4">
    <source>
        <dbReference type="ARBA" id="ARBA00023015"/>
    </source>
</evidence>
<feature type="domain" description="Nuclear receptor" evidence="9">
    <location>
        <begin position="378"/>
        <end position="416"/>
    </location>
</feature>
<dbReference type="InterPro" id="IPR050234">
    <property type="entry name" value="Nuclear_hormone_rcpt_NR1"/>
</dbReference>
<dbReference type="GO" id="GO:0030154">
    <property type="term" value="P:cell differentiation"/>
    <property type="evidence" value="ECO:0007669"/>
    <property type="project" value="TreeGrafter"/>
</dbReference>
<reference evidence="10 11" key="1">
    <citation type="journal article" date="2019" name="Gigascience">
        <title>Whole-genome sequence of the oriental lung fluke Paragonimus westermani.</title>
        <authorList>
            <person name="Oey H."/>
            <person name="Zakrzewski M."/>
            <person name="Narain K."/>
            <person name="Devi K.R."/>
            <person name="Agatsuma T."/>
            <person name="Nawaratna S."/>
            <person name="Gobert G.N."/>
            <person name="Jones M.K."/>
            <person name="Ragan M.A."/>
            <person name="McManus D.P."/>
            <person name="Krause L."/>
        </authorList>
    </citation>
    <scope>NUCLEOTIDE SEQUENCE [LARGE SCALE GENOMIC DNA]</scope>
    <source>
        <strain evidence="10 11">IND2009</strain>
    </source>
</reference>
<dbReference type="Proteomes" id="UP000324629">
    <property type="component" value="Unassembled WGS sequence"/>
</dbReference>
<proteinExistence type="predicted"/>
<dbReference type="InterPro" id="IPR001628">
    <property type="entry name" value="Znf_hrmn_rcpt"/>
</dbReference>
<dbReference type="Gene3D" id="3.30.50.10">
    <property type="entry name" value="Erythroid Transcription Factor GATA-1, subunit A"/>
    <property type="match status" value="1"/>
</dbReference>
<evidence type="ECO:0000256" key="6">
    <source>
        <dbReference type="ARBA" id="ARBA00023163"/>
    </source>
</evidence>
<protein>
    <recommendedName>
        <fullName evidence="9">Nuclear receptor domain-containing protein</fullName>
    </recommendedName>
</protein>
<dbReference type="GO" id="GO:0000978">
    <property type="term" value="F:RNA polymerase II cis-regulatory region sequence-specific DNA binding"/>
    <property type="evidence" value="ECO:0007669"/>
    <property type="project" value="TreeGrafter"/>
</dbReference>
<evidence type="ECO:0000256" key="7">
    <source>
        <dbReference type="ARBA" id="ARBA00023170"/>
    </source>
</evidence>
<comment type="caution">
    <text evidence="10">The sequence shown here is derived from an EMBL/GenBank/DDBJ whole genome shotgun (WGS) entry which is preliminary data.</text>
</comment>
<sequence>MLSDLTFNTDFLTNRIMGADSSSNKRDWNDISGLMPEEMTTNFFGSKPNSRSFINADDKISTPVFLDEPSVAQSYPNFVENAINIVDNHVTGDLNLIHSFGVCRPCDCVDNEKFLPGNREELTTPVALAGFDTAAMLEGNYLYGHVNGTARHLIHPRDCYSFGLVASPPLPLPDASQMNNGTLDLQFGHFSTTTTTTTAATSVGQTSEFDFGQATSDDSSPYTLATQLGLRSSPNKDEDLVGSKLASMNCSSSCSSSLLWLDGPDTQRELSSYCTLMDSHDSFLVQHSSSSDCVDQTSGILTTLEPDTSVEELYTTYERMDTSAEEATTCVNNRHSGVTEAMATVSSSATETVETRRDKVTGKYKQTNNSTDHLAGSEKRCKVCGDRAVNHNFGQLTCESCKAFFRRNAHKVCGSQ</sequence>
<dbReference type="AlphaFoldDB" id="A0A5J4NUC1"/>
<evidence type="ECO:0000256" key="2">
    <source>
        <dbReference type="ARBA" id="ARBA00022771"/>
    </source>
</evidence>
<evidence type="ECO:0000313" key="10">
    <source>
        <dbReference type="EMBL" id="KAA3679277.1"/>
    </source>
</evidence>
<name>A0A5J4NUC1_9TREM</name>
<dbReference type="PANTHER" id="PTHR24082:SF507">
    <property type="entry name" value="BILE ACID RECEPTOR-RELATED"/>
    <property type="match status" value="1"/>
</dbReference>
<accession>A0A5J4NUC1</accession>
<dbReference type="Pfam" id="PF00105">
    <property type="entry name" value="zf-C4"/>
    <property type="match status" value="1"/>
</dbReference>
<organism evidence="10 11">
    <name type="scientific">Paragonimus westermani</name>
    <dbReference type="NCBI Taxonomy" id="34504"/>
    <lineage>
        <taxon>Eukaryota</taxon>
        <taxon>Metazoa</taxon>
        <taxon>Spiralia</taxon>
        <taxon>Lophotrochozoa</taxon>
        <taxon>Platyhelminthes</taxon>
        <taxon>Trematoda</taxon>
        <taxon>Digenea</taxon>
        <taxon>Plagiorchiida</taxon>
        <taxon>Troglotremata</taxon>
        <taxon>Troglotrematidae</taxon>
        <taxon>Paragonimus</taxon>
    </lineage>
</organism>